<dbReference type="RefSeq" id="WP_128147536.1">
    <property type="nucleotide sequence ID" value="NZ_SAVB01000003.1"/>
</dbReference>
<dbReference type="InterPro" id="IPR023352">
    <property type="entry name" value="MAPEG-like_dom_sf"/>
</dbReference>
<keyword evidence="2 5" id="KW-0812">Transmembrane</keyword>
<dbReference type="SUPFAM" id="SSF161084">
    <property type="entry name" value="MAPEG domain-like"/>
    <property type="match status" value="1"/>
</dbReference>
<dbReference type="InterPro" id="IPR001129">
    <property type="entry name" value="Membr-assoc_MAPEG"/>
</dbReference>
<feature type="transmembrane region" description="Helical" evidence="5">
    <location>
        <begin position="102"/>
        <end position="121"/>
    </location>
</feature>
<dbReference type="Proteomes" id="UP000286594">
    <property type="component" value="Unassembled WGS sequence"/>
</dbReference>
<comment type="subcellular location">
    <subcellularLocation>
        <location evidence="1">Membrane</location>
    </subcellularLocation>
</comment>
<evidence type="ECO:0008006" key="8">
    <source>
        <dbReference type="Google" id="ProtNLM"/>
    </source>
</evidence>
<comment type="caution">
    <text evidence="6">The sequence shown here is derived from an EMBL/GenBank/DDBJ whole genome shotgun (WGS) entry which is preliminary data.</text>
</comment>
<dbReference type="PANTHER" id="PTHR35814">
    <property type="match status" value="1"/>
</dbReference>
<evidence type="ECO:0000256" key="3">
    <source>
        <dbReference type="ARBA" id="ARBA00022989"/>
    </source>
</evidence>
<dbReference type="OrthoDB" id="7619858at2"/>
<name>A0A443LRT8_9RHOB</name>
<feature type="transmembrane region" description="Helical" evidence="5">
    <location>
        <begin position="53"/>
        <end position="82"/>
    </location>
</feature>
<keyword evidence="7" id="KW-1185">Reference proteome</keyword>
<evidence type="ECO:0000256" key="4">
    <source>
        <dbReference type="ARBA" id="ARBA00023136"/>
    </source>
</evidence>
<evidence type="ECO:0000256" key="1">
    <source>
        <dbReference type="ARBA" id="ARBA00004370"/>
    </source>
</evidence>
<keyword evidence="3 5" id="KW-1133">Transmembrane helix</keyword>
<evidence type="ECO:0000256" key="2">
    <source>
        <dbReference type="ARBA" id="ARBA00022692"/>
    </source>
</evidence>
<feature type="transmembrane region" description="Helical" evidence="5">
    <location>
        <begin position="6"/>
        <end position="22"/>
    </location>
</feature>
<evidence type="ECO:0000256" key="5">
    <source>
        <dbReference type="SAM" id="Phobius"/>
    </source>
</evidence>
<dbReference type="AlphaFoldDB" id="A0A443LRT8"/>
<accession>A0A443LRT8</accession>
<keyword evidence="4 5" id="KW-0472">Membrane</keyword>
<evidence type="ECO:0000313" key="6">
    <source>
        <dbReference type="EMBL" id="RWR51848.1"/>
    </source>
</evidence>
<sequence length="122" mass="12464">MITAGYALPLVALYIFLSLHVVNARKTHRVSIGDGGKDDLVLRIRTHGNLAEYAPFGIVMLLLAELAGAGAIALHLSGAALVVGRALHAWALGFGGPMGARVAGMVLTLLSLAASAVLAVLA</sequence>
<dbReference type="Gene3D" id="1.20.120.550">
    <property type="entry name" value="Membrane associated eicosanoid/glutathione metabolism-like domain"/>
    <property type="match status" value="1"/>
</dbReference>
<gene>
    <name evidence="6" type="ORF">EOW65_03040</name>
</gene>
<protein>
    <recommendedName>
        <fullName evidence="8">Glutathione S-transferase</fullName>
    </recommendedName>
</protein>
<evidence type="ECO:0000313" key="7">
    <source>
        <dbReference type="Proteomes" id="UP000286594"/>
    </source>
</evidence>
<reference evidence="6 7" key="1">
    <citation type="submission" date="2019-01" db="EMBL/GenBank/DDBJ databases">
        <title>Sinorhodobacter populi sp. nov. isolated from the symptomatic bark tissue of Populus euramericana canker.</title>
        <authorList>
            <person name="Xu G."/>
        </authorList>
    </citation>
    <scope>NUCLEOTIDE SEQUENCE [LARGE SCALE GENOMIC DNA]</scope>
    <source>
        <strain evidence="6 7">CCTCC AB2012026</strain>
    </source>
</reference>
<organism evidence="6 7">
    <name type="scientific">Paenirhodobacter ferrireducens</name>
    <dbReference type="NCBI Taxonomy" id="1215032"/>
    <lineage>
        <taxon>Bacteria</taxon>
        <taxon>Pseudomonadati</taxon>
        <taxon>Pseudomonadota</taxon>
        <taxon>Alphaproteobacteria</taxon>
        <taxon>Rhodobacterales</taxon>
        <taxon>Rhodobacter group</taxon>
        <taxon>Paenirhodobacter</taxon>
    </lineage>
</organism>
<dbReference type="EMBL" id="SAVB01000003">
    <property type="protein sequence ID" value="RWR51848.1"/>
    <property type="molecule type" value="Genomic_DNA"/>
</dbReference>
<proteinExistence type="predicted"/>
<dbReference type="GO" id="GO:0016020">
    <property type="term" value="C:membrane"/>
    <property type="evidence" value="ECO:0007669"/>
    <property type="project" value="UniProtKB-SubCell"/>
</dbReference>
<dbReference type="Pfam" id="PF01124">
    <property type="entry name" value="MAPEG"/>
    <property type="match status" value="1"/>
</dbReference>
<dbReference type="PANTHER" id="PTHR35814:SF1">
    <property type="entry name" value="GLUTATHIONE S-TRANSFERASE-RELATED"/>
    <property type="match status" value="1"/>
</dbReference>